<organism evidence="2 3">
    <name type="scientific">Rubripirellula obstinata</name>
    <dbReference type="NCBI Taxonomy" id="406547"/>
    <lineage>
        <taxon>Bacteria</taxon>
        <taxon>Pseudomonadati</taxon>
        <taxon>Planctomycetota</taxon>
        <taxon>Planctomycetia</taxon>
        <taxon>Pirellulales</taxon>
        <taxon>Pirellulaceae</taxon>
        <taxon>Rubripirellula</taxon>
    </lineage>
</organism>
<proteinExistence type="predicted"/>
<gene>
    <name evidence="2" type="ORF">LF1_37780</name>
</gene>
<dbReference type="InterPro" id="IPR001173">
    <property type="entry name" value="Glyco_trans_2-like"/>
</dbReference>
<keyword evidence="3" id="KW-1185">Reference proteome</keyword>
<dbReference type="SUPFAM" id="SSF53448">
    <property type="entry name" value="Nucleotide-diphospho-sugar transferases"/>
    <property type="match status" value="1"/>
</dbReference>
<dbReference type="PANTHER" id="PTHR48090">
    <property type="entry name" value="UNDECAPRENYL-PHOSPHATE 4-DEOXY-4-FORMAMIDO-L-ARABINOSE TRANSFERASE-RELATED"/>
    <property type="match status" value="1"/>
</dbReference>
<comment type="caution">
    <text evidence="2">The sequence shown here is derived from an EMBL/GenBank/DDBJ whole genome shotgun (WGS) entry which is preliminary data.</text>
</comment>
<dbReference type="Proteomes" id="UP000322699">
    <property type="component" value="Unassembled WGS sequence"/>
</dbReference>
<name>A0A5B1CLM5_9BACT</name>
<evidence type="ECO:0000313" key="3">
    <source>
        <dbReference type="Proteomes" id="UP000322699"/>
    </source>
</evidence>
<dbReference type="Pfam" id="PF00535">
    <property type="entry name" value="Glycos_transf_2"/>
    <property type="match status" value="1"/>
</dbReference>
<evidence type="ECO:0000259" key="1">
    <source>
        <dbReference type="Pfam" id="PF00535"/>
    </source>
</evidence>
<dbReference type="EMBL" id="VRLW01000001">
    <property type="protein sequence ID" value="KAA1261232.1"/>
    <property type="molecule type" value="Genomic_DNA"/>
</dbReference>
<dbReference type="InterPro" id="IPR050256">
    <property type="entry name" value="Glycosyltransferase_2"/>
</dbReference>
<dbReference type="AlphaFoldDB" id="A0A5B1CLM5"/>
<feature type="domain" description="Glycosyltransferase 2-like" evidence="1">
    <location>
        <begin position="1"/>
        <end position="166"/>
    </location>
</feature>
<accession>A0A5B1CLM5</accession>
<keyword evidence="2" id="KW-0808">Transferase</keyword>
<sequence length="190" mass="21303">MPVRNRQHDVVQLVEHLLSQLTVAGIGEAEVVVVDDGSHDQTRERLHDLQTTRSRLRVLRHDRPRGMESAGQTGLERATGKIVLICEDEHPVLTEDLRRLLEIAKDETVVAARTESKVRPPSAPLMRRLRSWGTQADTQFESRDAEATEPAVQYSSLQLIRRPHLKTLASPAGHHFQLSSESAKSLSVMT</sequence>
<dbReference type="Gene3D" id="3.90.550.10">
    <property type="entry name" value="Spore Coat Polysaccharide Biosynthesis Protein SpsA, Chain A"/>
    <property type="match status" value="1"/>
</dbReference>
<dbReference type="GO" id="GO:0016740">
    <property type="term" value="F:transferase activity"/>
    <property type="evidence" value="ECO:0007669"/>
    <property type="project" value="UniProtKB-KW"/>
</dbReference>
<protein>
    <submittedName>
        <fullName evidence="2">N-glycosyltransferase</fullName>
    </submittedName>
</protein>
<reference evidence="2 3" key="1">
    <citation type="submission" date="2019-08" db="EMBL/GenBank/DDBJ databases">
        <title>Deep-cultivation of Planctomycetes and their phenomic and genomic characterization uncovers novel biology.</title>
        <authorList>
            <person name="Wiegand S."/>
            <person name="Jogler M."/>
            <person name="Boedeker C."/>
            <person name="Pinto D."/>
            <person name="Vollmers J."/>
            <person name="Rivas-Marin E."/>
            <person name="Kohn T."/>
            <person name="Peeters S.H."/>
            <person name="Heuer A."/>
            <person name="Rast P."/>
            <person name="Oberbeckmann S."/>
            <person name="Bunk B."/>
            <person name="Jeske O."/>
            <person name="Meyerdierks A."/>
            <person name="Storesund J.E."/>
            <person name="Kallscheuer N."/>
            <person name="Luecker S."/>
            <person name="Lage O.M."/>
            <person name="Pohl T."/>
            <person name="Merkel B.J."/>
            <person name="Hornburger P."/>
            <person name="Mueller R.-W."/>
            <person name="Bruemmer F."/>
            <person name="Labrenz M."/>
            <person name="Spormann A.M."/>
            <person name="Op Den Camp H."/>
            <person name="Overmann J."/>
            <person name="Amann R."/>
            <person name="Jetten M.S.M."/>
            <person name="Mascher T."/>
            <person name="Medema M.H."/>
            <person name="Devos D.P."/>
            <person name="Kaster A.-K."/>
            <person name="Ovreas L."/>
            <person name="Rohde M."/>
            <person name="Galperin M.Y."/>
            <person name="Jogler C."/>
        </authorList>
    </citation>
    <scope>NUCLEOTIDE SEQUENCE [LARGE SCALE GENOMIC DNA]</scope>
    <source>
        <strain evidence="2 3">LF1</strain>
    </source>
</reference>
<dbReference type="InterPro" id="IPR029044">
    <property type="entry name" value="Nucleotide-diphossugar_trans"/>
</dbReference>
<evidence type="ECO:0000313" key="2">
    <source>
        <dbReference type="EMBL" id="KAA1261232.1"/>
    </source>
</evidence>